<dbReference type="EMBL" id="UINC01022807">
    <property type="protein sequence ID" value="SVA93193.1"/>
    <property type="molecule type" value="Genomic_DNA"/>
</dbReference>
<evidence type="ECO:0000313" key="5">
    <source>
        <dbReference type="EMBL" id="SVA93193.1"/>
    </source>
</evidence>
<sequence length="485" mass="50388">MSLITPIGAHLIGGDWSTDAPGGTGISDNPARPDEPVGEYPLGDATTAGDAVTAAVNAQTTWRDAGFGSRARVMEQAAVLFDERADDLALLCTMEEGKTLAESRGEAVLSAETFRYQAGLAKTSTERIFPSNNPGETIRTVRAPLGVVGVITPWNFPILIPAWKIAPALASGNTVVWKPASNTPLLSVAVARLFADAGIPEGVLNLVLGPGSMGGAIVADDRVDGVTFTGSVGVGQGIRDVVTARNGRVQLELGGHNPCIIFGDADLDMAVAAAVSGAMGSTGQKCTATRRIIAVGDIHDELVDRLVDRVETLVVGDGQDADVGIGPLVSPGAREEVANAVGQAEAEGAEAVAVNSQTPDGPCFYPPTLFVGTTDLTITNEEVFGPVSTVLQVDTEDEAFAMANDTEFGLSASVFTNDMWKIDRAVHELRAGLIKVNGPTTGSEIHAPFGGEKNSSGHAAREQGDTAQEFFTRTRTAYIKPGSSH</sequence>
<dbReference type="GO" id="GO:0009450">
    <property type="term" value="P:gamma-aminobutyric acid catabolic process"/>
    <property type="evidence" value="ECO:0007669"/>
    <property type="project" value="TreeGrafter"/>
</dbReference>
<dbReference type="InterPro" id="IPR016162">
    <property type="entry name" value="Ald_DH_N"/>
</dbReference>
<protein>
    <recommendedName>
        <fullName evidence="4">Aldehyde dehydrogenase domain-containing protein</fullName>
    </recommendedName>
</protein>
<feature type="region of interest" description="Disordered" evidence="3">
    <location>
        <begin position="447"/>
        <end position="467"/>
    </location>
</feature>
<evidence type="ECO:0000256" key="3">
    <source>
        <dbReference type="SAM" id="MobiDB-lite"/>
    </source>
</evidence>
<evidence type="ECO:0000256" key="2">
    <source>
        <dbReference type="ARBA" id="ARBA00023002"/>
    </source>
</evidence>
<dbReference type="Pfam" id="PF00171">
    <property type="entry name" value="Aldedh"/>
    <property type="match status" value="1"/>
</dbReference>
<keyword evidence="2" id="KW-0560">Oxidoreductase</keyword>
<dbReference type="PANTHER" id="PTHR43353">
    <property type="entry name" value="SUCCINATE-SEMIALDEHYDE DEHYDROGENASE, MITOCHONDRIAL"/>
    <property type="match status" value="1"/>
</dbReference>
<feature type="domain" description="Aldehyde dehydrogenase" evidence="4">
    <location>
        <begin position="29"/>
        <end position="476"/>
    </location>
</feature>
<organism evidence="5">
    <name type="scientific">marine metagenome</name>
    <dbReference type="NCBI Taxonomy" id="408172"/>
    <lineage>
        <taxon>unclassified sequences</taxon>
        <taxon>metagenomes</taxon>
        <taxon>ecological metagenomes</taxon>
    </lineage>
</organism>
<dbReference type="AlphaFoldDB" id="A0A381ZWU4"/>
<proteinExistence type="inferred from homology"/>
<dbReference type="FunFam" id="3.40.605.10:FF:000007">
    <property type="entry name" value="NAD/NADP-dependent betaine aldehyde dehydrogenase"/>
    <property type="match status" value="1"/>
</dbReference>
<dbReference type="Gene3D" id="3.40.605.10">
    <property type="entry name" value="Aldehyde Dehydrogenase, Chain A, domain 1"/>
    <property type="match status" value="1"/>
</dbReference>
<dbReference type="GO" id="GO:0004777">
    <property type="term" value="F:succinate-semialdehyde dehydrogenase (NAD+) activity"/>
    <property type="evidence" value="ECO:0007669"/>
    <property type="project" value="TreeGrafter"/>
</dbReference>
<dbReference type="PANTHER" id="PTHR43353:SF5">
    <property type="entry name" value="SUCCINATE-SEMIALDEHYDE DEHYDROGENASE, MITOCHONDRIAL"/>
    <property type="match status" value="1"/>
</dbReference>
<gene>
    <name evidence="5" type="ORF">METZ01_LOCUS146047</name>
</gene>
<reference evidence="5" key="1">
    <citation type="submission" date="2018-05" db="EMBL/GenBank/DDBJ databases">
        <authorList>
            <person name="Lanie J.A."/>
            <person name="Ng W.-L."/>
            <person name="Kazmierczak K.M."/>
            <person name="Andrzejewski T.M."/>
            <person name="Davidsen T.M."/>
            <person name="Wayne K.J."/>
            <person name="Tettelin H."/>
            <person name="Glass J.I."/>
            <person name="Rusch D."/>
            <person name="Podicherti R."/>
            <person name="Tsui H.-C.T."/>
            <person name="Winkler M.E."/>
        </authorList>
    </citation>
    <scope>NUCLEOTIDE SEQUENCE</scope>
</reference>
<feature type="region of interest" description="Disordered" evidence="3">
    <location>
        <begin position="14"/>
        <end position="45"/>
    </location>
</feature>
<dbReference type="Gene3D" id="3.40.309.10">
    <property type="entry name" value="Aldehyde Dehydrogenase, Chain A, domain 2"/>
    <property type="match status" value="1"/>
</dbReference>
<accession>A0A381ZWU4</accession>
<dbReference type="InterPro" id="IPR016163">
    <property type="entry name" value="Ald_DH_C"/>
</dbReference>
<evidence type="ECO:0000259" key="4">
    <source>
        <dbReference type="Pfam" id="PF00171"/>
    </source>
</evidence>
<comment type="similarity">
    <text evidence="1">Belongs to the aldehyde dehydrogenase family.</text>
</comment>
<dbReference type="SUPFAM" id="SSF53720">
    <property type="entry name" value="ALDH-like"/>
    <property type="match status" value="1"/>
</dbReference>
<dbReference type="InterPro" id="IPR050740">
    <property type="entry name" value="Aldehyde_DH_Superfamily"/>
</dbReference>
<dbReference type="InterPro" id="IPR016161">
    <property type="entry name" value="Ald_DH/histidinol_DH"/>
</dbReference>
<dbReference type="InterPro" id="IPR015590">
    <property type="entry name" value="Aldehyde_DH_dom"/>
</dbReference>
<name>A0A381ZWU4_9ZZZZ</name>
<evidence type="ECO:0000256" key="1">
    <source>
        <dbReference type="ARBA" id="ARBA00009986"/>
    </source>
</evidence>